<proteinExistence type="predicted"/>
<dbReference type="Proteomes" id="UP000821845">
    <property type="component" value="Chromosome 4"/>
</dbReference>
<accession>A0ACB7SEX2</accession>
<reference evidence="1" key="1">
    <citation type="submission" date="2020-05" db="EMBL/GenBank/DDBJ databases">
        <title>Large-scale comparative analyses of tick genomes elucidate their genetic diversity and vector capacities.</title>
        <authorList>
            <person name="Jia N."/>
            <person name="Wang J."/>
            <person name="Shi W."/>
            <person name="Du L."/>
            <person name="Sun Y."/>
            <person name="Zhan W."/>
            <person name="Jiang J."/>
            <person name="Wang Q."/>
            <person name="Zhang B."/>
            <person name="Ji P."/>
            <person name="Sakyi L.B."/>
            <person name="Cui X."/>
            <person name="Yuan T."/>
            <person name="Jiang B."/>
            <person name="Yang W."/>
            <person name="Lam T.T.-Y."/>
            <person name="Chang Q."/>
            <person name="Ding S."/>
            <person name="Wang X."/>
            <person name="Zhu J."/>
            <person name="Ruan X."/>
            <person name="Zhao L."/>
            <person name="Wei J."/>
            <person name="Que T."/>
            <person name="Du C."/>
            <person name="Cheng J."/>
            <person name="Dai P."/>
            <person name="Han X."/>
            <person name="Huang E."/>
            <person name="Gao Y."/>
            <person name="Liu J."/>
            <person name="Shao H."/>
            <person name="Ye R."/>
            <person name="Li L."/>
            <person name="Wei W."/>
            <person name="Wang X."/>
            <person name="Wang C."/>
            <person name="Yang T."/>
            <person name="Huo Q."/>
            <person name="Li W."/>
            <person name="Guo W."/>
            <person name="Chen H."/>
            <person name="Zhou L."/>
            <person name="Ni X."/>
            <person name="Tian J."/>
            <person name="Zhou Y."/>
            <person name="Sheng Y."/>
            <person name="Liu T."/>
            <person name="Pan Y."/>
            <person name="Xia L."/>
            <person name="Li J."/>
            <person name="Zhao F."/>
            <person name="Cao W."/>
        </authorList>
    </citation>
    <scope>NUCLEOTIDE SEQUENCE</scope>
    <source>
        <strain evidence="1">Hyas-2018</strain>
    </source>
</reference>
<gene>
    <name evidence="1" type="ORF">HPB50_013932</name>
</gene>
<evidence type="ECO:0000313" key="1">
    <source>
        <dbReference type="EMBL" id="KAH6933278.1"/>
    </source>
</evidence>
<name>A0ACB7SEX2_HYAAI</name>
<comment type="caution">
    <text evidence="1">The sequence shown here is derived from an EMBL/GenBank/DDBJ whole genome shotgun (WGS) entry which is preliminary data.</text>
</comment>
<protein>
    <submittedName>
        <fullName evidence="1">Uncharacterized protein</fullName>
    </submittedName>
</protein>
<evidence type="ECO:0000313" key="2">
    <source>
        <dbReference type="Proteomes" id="UP000821845"/>
    </source>
</evidence>
<keyword evidence="2" id="KW-1185">Reference proteome</keyword>
<organism evidence="1 2">
    <name type="scientific">Hyalomma asiaticum</name>
    <name type="common">Tick</name>
    <dbReference type="NCBI Taxonomy" id="266040"/>
    <lineage>
        <taxon>Eukaryota</taxon>
        <taxon>Metazoa</taxon>
        <taxon>Ecdysozoa</taxon>
        <taxon>Arthropoda</taxon>
        <taxon>Chelicerata</taxon>
        <taxon>Arachnida</taxon>
        <taxon>Acari</taxon>
        <taxon>Parasitiformes</taxon>
        <taxon>Ixodida</taxon>
        <taxon>Ixodoidea</taxon>
        <taxon>Ixodidae</taxon>
        <taxon>Hyalomminae</taxon>
        <taxon>Hyalomma</taxon>
    </lineage>
</organism>
<dbReference type="EMBL" id="CM023484">
    <property type="protein sequence ID" value="KAH6933278.1"/>
    <property type="molecule type" value="Genomic_DNA"/>
</dbReference>
<sequence length="407" mass="43866">MPKAFCAVLFCPSKSGLGISLHVFPHNEPLRQKWIEFVCASGLVPGEQQPHLRASFRGCLLQPKSTLPECAVTASLKHGALPTIYGAVSDACGSHELDGALLPKRPRCEVRAAYREHEPALPLPTGGDDNGTTVAASQMDFELPDILLLQETCQRTSTPCPTLSETYPAPRITSLEPSLVHSEQSFAYKDDPQDNTYEPEFNSPDVSGTDEQYSEKTHLLQEIWDLAQLHGYGVTRRQLTAARQAASALCDSAAANFRPPSPDPGDTVPGAPVSVVDAAKSAEDILEGMYVDIPELPHGDNTPPESAREPPEHDTGVNVTPTSPVDLSPASRTSRIEGNSTPKAAPTKRSRYTLTMAKKAAVIQQVLGGRLQVEVAREFNVSKQTISDYMKNKDMILGAAETSSGSE</sequence>